<dbReference type="RefSeq" id="WP_029321637.1">
    <property type="nucleotide sequence ID" value="NZ_CP009920.1"/>
</dbReference>
<gene>
    <name evidence="1" type="ORF">BG04_4617</name>
</gene>
<organism evidence="1 2">
    <name type="scientific">Priestia megaterium (strain ATCC 14581 / DSM 32 / CCUG 1817 / JCM 2506 / NBRC 15308 / NCIMB 9376 / NCTC 10342 / NRRL B-14308 / VKM B-512 / Ford 19)</name>
    <name type="common">Bacillus megaterium</name>
    <dbReference type="NCBI Taxonomy" id="1348623"/>
    <lineage>
        <taxon>Bacteria</taxon>
        <taxon>Bacillati</taxon>
        <taxon>Bacillota</taxon>
        <taxon>Bacilli</taxon>
        <taxon>Bacillales</taxon>
        <taxon>Bacillaceae</taxon>
        <taxon>Priestia</taxon>
    </lineage>
</organism>
<sequence length="85" mass="10187">MIIGIEYTKRVKNGLVVKNIPYKIHDKPCDEGCCKNDKTIGVRDKLRVNWLLNVFMPSKNITVFDYKYWSEELTSLWREHRRKTI</sequence>
<accession>A0A0B6ATS8</accession>
<dbReference type="GeneID" id="93642612"/>
<name>A0A0B6ATS8_PRIM2</name>
<dbReference type="HOGENOM" id="CLU_2505864_0_0_9"/>
<protein>
    <submittedName>
        <fullName evidence="1">Uncharacterized protein</fullName>
    </submittedName>
</protein>
<evidence type="ECO:0000313" key="2">
    <source>
        <dbReference type="Proteomes" id="UP000031829"/>
    </source>
</evidence>
<dbReference type="EMBL" id="CP009920">
    <property type="protein sequence ID" value="AJI24093.1"/>
    <property type="molecule type" value="Genomic_DNA"/>
</dbReference>
<evidence type="ECO:0000313" key="1">
    <source>
        <dbReference type="EMBL" id="AJI24093.1"/>
    </source>
</evidence>
<reference evidence="1 2" key="1">
    <citation type="journal article" date="2015" name="Genome Announc.">
        <title>Complete genome sequences for 35 biothreat assay-relevant bacillus species.</title>
        <authorList>
            <person name="Johnson S.L."/>
            <person name="Daligault H.E."/>
            <person name="Davenport K.W."/>
            <person name="Jaissle J."/>
            <person name="Frey K.G."/>
            <person name="Ladner J.T."/>
            <person name="Broomall S.M."/>
            <person name="Bishop-Lilly K.A."/>
            <person name="Bruce D.C."/>
            <person name="Gibbons H.S."/>
            <person name="Coyne S.R."/>
            <person name="Lo C.C."/>
            <person name="Meincke L."/>
            <person name="Munk A.C."/>
            <person name="Koroleva G.I."/>
            <person name="Rosenzweig C.N."/>
            <person name="Palacios G.F."/>
            <person name="Redden C.L."/>
            <person name="Minogue T.D."/>
            <person name="Chain P.S."/>
        </authorList>
    </citation>
    <scope>NUCLEOTIDE SEQUENCE [LARGE SCALE GENOMIC DNA]</scope>
    <source>
        <strain evidence="2">ATCC 14581 / DSM 32 / JCM 2506 / NBRC 15308 / NCIMB 9376 / NCTC 10342 / NRRL B-14308 / VKM B-512</strain>
    </source>
</reference>
<dbReference type="KEGG" id="bmeg:BG04_4617"/>
<dbReference type="AlphaFoldDB" id="A0A0B6ATS8"/>
<dbReference type="Proteomes" id="UP000031829">
    <property type="component" value="Chromosome"/>
</dbReference>
<proteinExistence type="predicted"/>